<protein>
    <recommendedName>
        <fullName evidence="9">Major facilitator superfamily (MFS) profile domain-containing protein</fullName>
    </recommendedName>
</protein>
<feature type="transmembrane region" description="Helical" evidence="8">
    <location>
        <begin position="406"/>
        <end position="426"/>
    </location>
</feature>
<keyword evidence="4 8" id="KW-0812">Transmembrane</keyword>
<evidence type="ECO:0000256" key="6">
    <source>
        <dbReference type="ARBA" id="ARBA00023136"/>
    </source>
</evidence>
<comment type="subcellular location">
    <subcellularLocation>
        <location evidence="1">Membrane</location>
        <topology evidence="1">Multi-pass membrane protein</topology>
    </subcellularLocation>
</comment>
<feature type="transmembrane region" description="Helical" evidence="8">
    <location>
        <begin position="129"/>
        <end position="148"/>
    </location>
</feature>
<dbReference type="Pfam" id="PF00083">
    <property type="entry name" value="Sugar_tr"/>
    <property type="match status" value="1"/>
</dbReference>
<evidence type="ECO:0000313" key="11">
    <source>
        <dbReference type="Proteomes" id="UP000030651"/>
    </source>
</evidence>
<dbReference type="FunFam" id="1.20.1250.20:FF:000078">
    <property type="entry name" value="MFS maltose transporter, putative"/>
    <property type="match status" value="1"/>
</dbReference>
<dbReference type="KEGG" id="pfy:PFICI_14660"/>
<dbReference type="EMBL" id="KI912121">
    <property type="protein sequence ID" value="ETS73714.1"/>
    <property type="molecule type" value="Genomic_DNA"/>
</dbReference>
<feature type="transmembrane region" description="Helical" evidence="8">
    <location>
        <begin position="310"/>
        <end position="334"/>
    </location>
</feature>
<feature type="transmembrane region" description="Helical" evidence="8">
    <location>
        <begin position="187"/>
        <end position="208"/>
    </location>
</feature>
<dbReference type="InterPro" id="IPR020846">
    <property type="entry name" value="MFS_dom"/>
</dbReference>
<evidence type="ECO:0000256" key="7">
    <source>
        <dbReference type="RuleBase" id="RU003346"/>
    </source>
</evidence>
<feature type="transmembrane region" description="Helical" evidence="8">
    <location>
        <begin position="154"/>
        <end position="175"/>
    </location>
</feature>
<dbReference type="OMA" id="WGCQILP"/>
<dbReference type="PROSITE" id="PS50850">
    <property type="entry name" value="MFS"/>
    <property type="match status" value="1"/>
</dbReference>
<feature type="transmembrane region" description="Helical" evidence="8">
    <location>
        <begin position="373"/>
        <end position="394"/>
    </location>
</feature>
<dbReference type="GO" id="GO:0016020">
    <property type="term" value="C:membrane"/>
    <property type="evidence" value="ECO:0007669"/>
    <property type="project" value="UniProtKB-SubCell"/>
</dbReference>
<feature type="transmembrane region" description="Helical" evidence="8">
    <location>
        <begin position="447"/>
        <end position="467"/>
    </location>
</feature>
<dbReference type="OrthoDB" id="6612291at2759"/>
<feature type="transmembrane region" description="Helical" evidence="8">
    <location>
        <begin position="473"/>
        <end position="490"/>
    </location>
</feature>
<dbReference type="AlphaFoldDB" id="W3WIW8"/>
<sequence>MDTEQKTTSRLENGPTIQKLDFEHEEQAAQGTAAESRMSIWQALQFYRIAVMWSAIVSMATVMESYMLILVNSFYAYPQFLQRFGERLADGSYTISTTWQISLTMSSLVGMIGGVFLNGLLIDRFGYRLTMMCCHILLIGFVFIMFFATSIQVLLIGCLFIAIPCGVFAAATPGYAAEICPMALRGYLTSFVNLNWVIGHLIAAGVLMSKLNDPTEWSWRLPLGVQWIWPPFLAVACWFAPESPWWLVRKGNTEEATRVLERIIAAPDETISKSNIVAMISHTIATERSIGIGSTYLDCFRGTNRRRTEIAMVSWGCQILPGFAIQNYITYFFTLAGLSPSNSLKLALGNYSIAFLGTVLSWFVQRRFGRRDIYLTGLLVMVFPMALVGFLDLAPSSSTIRWVQSALLLVWFFCYGITIGPIPYAIAAEVGAVELRSKTISLGRNTYYFLSILNTIVAPYMLNASAGNLKGKAAFPAAGFTLILAVWAFFRLPETKGLTPETLDRLFVAKVPARRFLAESGQYSNAAE</sequence>
<dbReference type="HOGENOM" id="CLU_001265_11_5_1"/>
<dbReference type="Gene3D" id="1.20.1250.20">
    <property type="entry name" value="MFS general substrate transporter like domains"/>
    <property type="match status" value="1"/>
</dbReference>
<name>W3WIW8_PESFW</name>
<keyword evidence="3 7" id="KW-0813">Transport</keyword>
<evidence type="ECO:0000256" key="1">
    <source>
        <dbReference type="ARBA" id="ARBA00004141"/>
    </source>
</evidence>
<feature type="transmembrane region" description="Helical" evidence="8">
    <location>
        <begin position="97"/>
        <end position="117"/>
    </location>
</feature>
<evidence type="ECO:0000256" key="5">
    <source>
        <dbReference type="ARBA" id="ARBA00022989"/>
    </source>
</evidence>
<keyword evidence="11" id="KW-1185">Reference proteome</keyword>
<evidence type="ECO:0000256" key="2">
    <source>
        <dbReference type="ARBA" id="ARBA00010992"/>
    </source>
</evidence>
<feature type="transmembrane region" description="Helical" evidence="8">
    <location>
        <begin position="346"/>
        <end position="364"/>
    </location>
</feature>
<dbReference type="InterPro" id="IPR005828">
    <property type="entry name" value="MFS_sugar_transport-like"/>
</dbReference>
<dbReference type="GeneID" id="19279673"/>
<dbReference type="RefSeq" id="XP_007841432.1">
    <property type="nucleotide sequence ID" value="XM_007843241.1"/>
</dbReference>
<keyword evidence="6 8" id="KW-0472">Membrane</keyword>
<dbReference type="Proteomes" id="UP000030651">
    <property type="component" value="Unassembled WGS sequence"/>
</dbReference>
<gene>
    <name evidence="10" type="ORF">PFICI_14660</name>
</gene>
<evidence type="ECO:0000256" key="3">
    <source>
        <dbReference type="ARBA" id="ARBA00022448"/>
    </source>
</evidence>
<dbReference type="eggNOG" id="KOG0254">
    <property type="taxonomic scope" value="Eukaryota"/>
</dbReference>
<accession>W3WIW8</accession>
<feature type="transmembrane region" description="Helical" evidence="8">
    <location>
        <begin position="228"/>
        <end position="248"/>
    </location>
</feature>
<dbReference type="SUPFAM" id="SSF103473">
    <property type="entry name" value="MFS general substrate transporter"/>
    <property type="match status" value="1"/>
</dbReference>
<evidence type="ECO:0000313" key="10">
    <source>
        <dbReference type="EMBL" id="ETS73714.1"/>
    </source>
</evidence>
<dbReference type="InterPro" id="IPR003663">
    <property type="entry name" value="Sugar/inositol_transpt"/>
</dbReference>
<reference evidence="11" key="1">
    <citation type="journal article" date="2015" name="BMC Genomics">
        <title>Genomic and transcriptomic analysis of the endophytic fungus Pestalotiopsis fici reveals its lifestyle and high potential for synthesis of natural products.</title>
        <authorList>
            <person name="Wang X."/>
            <person name="Zhang X."/>
            <person name="Liu L."/>
            <person name="Xiang M."/>
            <person name="Wang W."/>
            <person name="Sun X."/>
            <person name="Che Y."/>
            <person name="Guo L."/>
            <person name="Liu G."/>
            <person name="Guo L."/>
            <person name="Wang C."/>
            <person name="Yin W.B."/>
            <person name="Stadler M."/>
            <person name="Zhang X."/>
            <person name="Liu X."/>
        </authorList>
    </citation>
    <scope>NUCLEOTIDE SEQUENCE [LARGE SCALE GENOMIC DNA]</scope>
    <source>
        <strain evidence="11">W106-1 / CGMCC3.15140</strain>
    </source>
</reference>
<dbReference type="PANTHER" id="PTHR48022">
    <property type="entry name" value="PLASTIDIC GLUCOSE TRANSPORTER 4"/>
    <property type="match status" value="1"/>
</dbReference>
<evidence type="ECO:0000259" key="9">
    <source>
        <dbReference type="PROSITE" id="PS50850"/>
    </source>
</evidence>
<dbReference type="GO" id="GO:0005351">
    <property type="term" value="F:carbohydrate:proton symporter activity"/>
    <property type="evidence" value="ECO:0007669"/>
    <property type="project" value="TreeGrafter"/>
</dbReference>
<dbReference type="PANTHER" id="PTHR48022:SF83">
    <property type="entry name" value="MAJOR FACILITATOR SUPERFAMILY (MFS) PROFILE DOMAIN-CONTAINING PROTEIN"/>
    <property type="match status" value="1"/>
</dbReference>
<comment type="similarity">
    <text evidence="2 7">Belongs to the major facilitator superfamily. Sugar transporter (TC 2.A.1.1) family.</text>
</comment>
<dbReference type="InterPro" id="IPR036259">
    <property type="entry name" value="MFS_trans_sf"/>
</dbReference>
<dbReference type="InterPro" id="IPR050360">
    <property type="entry name" value="MFS_Sugar_Transporters"/>
</dbReference>
<organism evidence="10 11">
    <name type="scientific">Pestalotiopsis fici (strain W106-1 / CGMCC3.15140)</name>
    <dbReference type="NCBI Taxonomy" id="1229662"/>
    <lineage>
        <taxon>Eukaryota</taxon>
        <taxon>Fungi</taxon>
        <taxon>Dikarya</taxon>
        <taxon>Ascomycota</taxon>
        <taxon>Pezizomycotina</taxon>
        <taxon>Sordariomycetes</taxon>
        <taxon>Xylariomycetidae</taxon>
        <taxon>Amphisphaeriales</taxon>
        <taxon>Sporocadaceae</taxon>
        <taxon>Pestalotiopsis</taxon>
    </lineage>
</organism>
<evidence type="ECO:0000256" key="8">
    <source>
        <dbReference type="SAM" id="Phobius"/>
    </source>
</evidence>
<dbReference type="NCBIfam" id="TIGR00879">
    <property type="entry name" value="SP"/>
    <property type="match status" value="1"/>
</dbReference>
<evidence type="ECO:0000256" key="4">
    <source>
        <dbReference type="ARBA" id="ARBA00022692"/>
    </source>
</evidence>
<feature type="transmembrane region" description="Helical" evidence="8">
    <location>
        <begin position="46"/>
        <end position="77"/>
    </location>
</feature>
<proteinExistence type="inferred from homology"/>
<dbReference type="InParanoid" id="W3WIW8"/>
<keyword evidence="5 8" id="KW-1133">Transmembrane helix</keyword>
<feature type="domain" description="Major facilitator superfamily (MFS) profile" evidence="9">
    <location>
        <begin position="53"/>
        <end position="496"/>
    </location>
</feature>